<name>A0A9E2S3C6_9BACT</name>
<keyword evidence="2" id="KW-1185">Reference proteome</keyword>
<dbReference type="AlphaFoldDB" id="A0A9E2S3C6"/>
<dbReference type="RefSeq" id="WP_217789399.1">
    <property type="nucleotide sequence ID" value="NZ_JAHSPG010000001.1"/>
</dbReference>
<sequence length="102" mass="11594">MNTYNSLIDALQDIGGRGYTQYFEMEHSGIYCDFLDLRLHPEEFIVEEVHRFEENSDPENSAVLYVISSTSGIKGTLIDGYGLYAENLSFDMVQKLRTSNGI</sequence>
<dbReference type="Proteomes" id="UP000812270">
    <property type="component" value="Unassembled WGS sequence"/>
</dbReference>
<dbReference type="EMBL" id="JAHSPG010000001">
    <property type="protein sequence ID" value="MBV4355853.1"/>
    <property type="molecule type" value="Genomic_DNA"/>
</dbReference>
<reference evidence="1" key="1">
    <citation type="submission" date="2021-06" db="EMBL/GenBank/DDBJ databases">
        <authorList>
            <person name="Huq M.A."/>
        </authorList>
    </citation>
    <scope>NUCLEOTIDE SEQUENCE</scope>
    <source>
        <strain evidence="1">MAH-26</strain>
    </source>
</reference>
<accession>A0A9E2S3C6</accession>
<gene>
    <name evidence="1" type="ORF">KTO63_01755</name>
</gene>
<evidence type="ECO:0000313" key="1">
    <source>
        <dbReference type="EMBL" id="MBV4355853.1"/>
    </source>
</evidence>
<protein>
    <submittedName>
        <fullName evidence="1">Phosphoribosylpyrophosphate synthetase</fullName>
    </submittedName>
</protein>
<proteinExistence type="predicted"/>
<organism evidence="1 2">
    <name type="scientific">Pinibacter aurantiacus</name>
    <dbReference type="NCBI Taxonomy" id="2851599"/>
    <lineage>
        <taxon>Bacteria</taxon>
        <taxon>Pseudomonadati</taxon>
        <taxon>Bacteroidota</taxon>
        <taxon>Chitinophagia</taxon>
        <taxon>Chitinophagales</taxon>
        <taxon>Chitinophagaceae</taxon>
        <taxon>Pinibacter</taxon>
    </lineage>
</organism>
<evidence type="ECO:0000313" key="2">
    <source>
        <dbReference type="Proteomes" id="UP000812270"/>
    </source>
</evidence>
<comment type="caution">
    <text evidence="1">The sequence shown here is derived from an EMBL/GenBank/DDBJ whole genome shotgun (WGS) entry which is preliminary data.</text>
</comment>